<comment type="subcellular location">
    <subcellularLocation>
        <location evidence="1">Nucleus</location>
    </subcellularLocation>
</comment>
<keyword evidence="3" id="KW-0479">Metal-binding</keyword>
<keyword evidence="6" id="KW-0862">Zinc</keyword>
<dbReference type="FunFam" id="3.30.160.60:FF:002343">
    <property type="entry name" value="Zinc finger protein 33A"/>
    <property type="match status" value="1"/>
</dbReference>
<evidence type="ECO:0000256" key="3">
    <source>
        <dbReference type="ARBA" id="ARBA00022723"/>
    </source>
</evidence>
<evidence type="ECO:0000256" key="11">
    <source>
        <dbReference type="PROSITE-ProRule" id="PRU00042"/>
    </source>
</evidence>
<dbReference type="FunFam" id="3.30.160.60:FF:000478">
    <property type="entry name" value="Zinc finger protein 133"/>
    <property type="match status" value="1"/>
</dbReference>
<protein>
    <recommendedName>
        <fullName evidence="12">C2H2-type domain-containing protein</fullName>
    </recommendedName>
</protein>
<dbReference type="GO" id="GO:0000981">
    <property type="term" value="F:DNA-binding transcription factor activity, RNA polymerase II-specific"/>
    <property type="evidence" value="ECO:0007669"/>
    <property type="project" value="TreeGrafter"/>
</dbReference>
<reference evidence="13" key="2">
    <citation type="submission" date="2025-09" db="UniProtKB">
        <authorList>
            <consortium name="Ensembl"/>
        </authorList>
    </citation>
    <scope>IDENTIFICATION</scope>
</reference>
<keyword evidence="7" id="KW-0805">Transcription regulation</keyword>
<evidence type="ECO:0000256" key="7">
    <source>
        <dbReference type="ARBA" id="ARBA00023015"/>
    </source>
</evidence>
<evidence type="ECO:0000313" key="14">
    <source>
        <dbReference type="Proteomes" id="UP000694421"/>
    </source>
</evidence>
<feature type="domain" description="C2H2-type" evidence="12">
    <location>
        <begin position="25"/>
        <end position="52"/>
    </location>
</feature>
<keyword evidence="10" id="KW-0539">Nucleus</keyword>
<evidence type="ECO:0000256" key="5">
    <source>
        <dbReference type="ARBA" id="ARBA00022771"/>
    </source>
</evidence>
<dbReference type="Proteomes" id="UP000694421">
    <property type="component" value="Unplaced"/>
</dbReference>
<evidence type="ECO:0000256" key="1">
    <source>
        <dbReference type="ARBA" id="ARBA00004123"/>
    </source>
</evidence>
<dbReference type="Pfam" id="PF00096">
    <property type="entry name" value="zf-C2H2"/>
    <property type="match status" value="3"/>
</dbReference>
<dbReference type="SMART" id="SM00355">
    <property type="entry name" value="ZnF_C2H2"/>
    <property type="match status" value="3"/>
</dbReference>
<dbReference type="GO" id="GO:0005634">
    <property type="term" value="C:nucleus"/>
    <property type="evidence" value="ECO:0007669"/>
    <property type="project" value="UniProtKB-SubCell"/>
</dbReference>
<dbReference type="PANTHER" id="PTHR23235">
    <property type="entry name" value="KRUEPPEL-LIKE TRANSCRIPTION FACTOR"/>
    <property type="match status" value="1"/>
</dbReference>
<accession>A0A8D0CBV0</accession>
<evidence type="ECO:0000256" key="2">
    <source>
        <dbReference type="ARBA" id="ARBA00006991"/>
    </source>
</evidence>
<evidence type="ECO:0000256" key="6">
    <source>
        <dbReference type="ARBA" id="ARBA00022833"/>
    </source>
</evidence>
<dbReference type="AlphaFoldDB" id="A0A8D0CBV0"/>
<dbReference type="FunFam" id="3.30.160.60:FF:000912">
    <property type="entry name" value="Zinc finger protein 660"/>
    <property type="match status" value="1"/>
</dbReference>
<comment type="similarity">
    <text evidence="2">Belongs to the krueppel C2H2-type zinc-finger protein family.</text>
</comment>
<dbReference type="GO" id="GO:0000978">
    <property type="term" value="F:RNA polymerase II cis-regulatory region sequence-specific DNA binding"/>
    <property type="evidence" value="ECO:0007669"/>
    <property type="project" value="TreeGrafter"/>
</dbReference>
<evidence type="ECO:0000259" key="12">
    <source>
        <dbReference type="PROSITE" id="PS50157"/>
    </source>
</evidence>
<dbReference type="InterPro" id="IPR036236">
    <property type="entry name" value="Znf_C2H2_sf"/>
</dbReference>
<dbReference type="InterPro" id="IPR013087">
    <property type="entry name" value="Znf_C2H2_type"/>
</dbReference>
<dbReference type="PANTHER" id="PTHR23235:SF152">
    <property type="entry name" value="SI:DKEY-210J14.3"/>
    <property type="match status" value="1"/>
</dbReference>
<dbReference type="OMA" id="SKMFATR"/>
<feature type="domain" description="C2H2-type" evidence="12">
    <location>
        <begin position="53"/>
        <end position="80"/>
    </location>
</feature>
<evidence type="ECO:0000256" key="10">
    <source>
        <dbReference type="ARBA" id="ARBA00023242"/>
    </source>
</evidence>
<dbReference type="PROSITE" id="PS50157">
    <property type="entry name" value="ZINC_FINGER_C2H2_2"/>
    <property type="match status" value="3"/>
</dbReference>
<dbReference type="Ensembl" id="ENSSMRT00000023869.1">
    <property type="protein sequence ID" value="ENSSMRP00000020376.1"/>
    <property type="gene ID" value="ENSSMRG00000015851.1"/>
</dbReference>
<reference evidence="13" key="1">
    <citation type="submission" date="2025-08" db="UniProtKB">
        <authorList>
            <consortium name="Ensembl"/>
        </authorList>
    </citation>
    <scope>IDENTIFICATION</scope>
</reference>
<evidence type="ECO:0000256" key="9">
    <source>
        <dbReference type="ARBA" id="ARBA00023163"/>
    </source>
</evidence>
<dbReference type="GO" id="GO:0008270">
    <property type="term" value="F:zinc ion binding"/>
    <property type="evidence" value="ECO:0007669"/>
    <property type="project" value="UniProtKB-KW"/>
</dbReference>
<dbReference type="Gene3D" id="3.30.160.60">
    <property type="entry name" value="Classic Zinc Finger"/>
    <property type="match status" value="3"/>
</dbReference>
<dbReference type="GeneTree" id="ENSGT01150000286934"/>
<feature type="domain" description="C2H2-type" evidence="12">
    <location>
        <begin position="81"/>
        <end position="106"/>
    </location>
</feature>
<keyword evidence="4" id="KW-0677">Repeat</keyword>
<keyword evidence="9" id="KW-0804">Transcription</keyword>
<name>A0A8D0CBV0_SALMN</name>
<keyword evidence="5 11" id="KW-0863">Zinc-finger</keyword>
<evidence type="ECO:0000313" key="13">
    <source>
        <dbReference type="Ensembl" id="ENSSMRP00000020376.1"/>
    </source>
</evidence>
<dbReference type="SUPFAM" id="SSF57667">
    <property type="entry name" value="beta-beta-alpha zinc fingers"/>
    <property type="match status" value="2"/>
</dbReference>
<organism evidence="13 14">
    <name type="scientific">Salvator merianae</name>
    <name type="common">Argentine black and white tegu</name>
    <name type="synonym">Tupinambis merianae</name>
    <dbReference type="NCBI Taxonomy" id="96440"/>
    <lineage>
        <taxon>Eukaryota</taxon>
        <taxon>Metazoa</taxon>
        <taxon>Chordata</taxon>
        <taxon>Craniata</taxon>
        <taxon>Vertebrata</taxon>
        <taxon>Euteleostomi</taxon>
        <taxon>Lepidosauria</taxon>
        <taxon>Squamata</taxon>
        <taxon>Bifurcata</taxon>
        <taxon>Unidentata</taxon>
        <taxon>Episquamata</taxon>
        <taxon>Laterata</taxon>
        <taxon>Teiioidea</taxon>
        <taxon>Teiidae</taxon>
        <taxon>Salvator</taxon>
    </lineage>
</organism>
<keyword evidence="14" id="KW-1185">Reference proteome</keyword>
<proteinExistence type="inferred from homology"/>
<sequence length="118" mass="13428">LDPPDYLTVSLTIHQRIHTGETPPYKCEECGKSFTQSSHLTSHFVTHTGLKPYVCTECGKAFTRSSGLVLHFRTHTGEKPYVCKVCGKRFSRSSNLNSHFRNHTGEIVEKVYLFKIIQ</sequence>
<evidence type="ECO:0000256" key="4">
    <source>
        <dbReference type="ARBA" id="ARBA00022737"/>
    </source>
</evidence>
<dbReference type="PROSITE" id="PS00028">
    <property type="entry name" value="ZINC_FINGER_C2H2_1"/>
    <property type="match status" value="3"/>
</dbReference>
<keyword evidence="8" id="KW-0238">DNA-binding</keyword>
<evidence type="ECO:0000256" key="8">
    <source>
        <dbReference type="ARBA" id="ARBA00023125"/>
    </source>
</evidence>